<feature type="transmembrane region" description="Helical" evidence="1">
    <location>
        <begin position="34"/>
        <end position="50"/>
    </location>
</feature>
<dbReference type="Proteomes" id="UP000531594">
    <property type="component" value="Unassembled WGS sequence"/>
</dbReference>
<feature type="transmembrane region" description="Helical" evidence="1">
    <location>
        <begin position="62"/>
        <end position="84"/>
    </location>
</feature>
<evidence type="ECO:0000313" key="3">
    <source>
        <dbReference type="EMBL" id="MBB6447092.1"/>
    </source>
</evidence>
<reference evidence="3 4" key="1">
    <citation type="submission" date="2020-08" db="EMBL/GenBank/DDBJ databases">
        <title>Genomic Encyclopedia of Type Strains, Phase IV (KMG-IV): sequencing the most valuable type-strain genomes for metagenomic binning, comparative biology and taxonomic classification.</title>
        <authorList>
            <person name="Goeker M."/>
        </authorList>
    </citation>
    <scope>NUCLEOTIDE SEQUENCE [LARGE SCALE GENOMIC DNA]</scope>
    <source>
        <strain evidence="3 4">DSM 5391</strain>
    </source>
</reference>
<keyword evidence="1" id="KW-0472">Membrane</keyword>
<comment type="caution">
    <text evidence="3">The sequence shown here is derived from an EMBL/GenBank/DDBJ whole genome shotgun (WGS) entry which is preliminary data.</text>
</comment>
<dbReference type="InterPro" id="IPR051599">
    <property type="entry name" value="Cell_Envelope_Assoc"/>
</dbReference>
<dbReference type="Gene3D" id="3.40.50.620">
    <property type="entry name" value="HUPs"/>
    <property type="match status" value="1"/>
</dbReference>
<keyword evidence="4" id="KW-1185">Reference proteome</keyword>
<evidence type="ECO:0000259" key="2">
    <source>
        <dbReference type="Pfam" id="PF02698"/>
    </source>
</evidence>
<organism evidence="3 4">
    <name type="scientific">Bacillus benzoevorans</name>
    <dbReference type="NCBI Taxonomy" id="1456"/>
    <lineage>
        <taxon>Bacteria</taxon>
        <taxon>Bacillati</taxon>
        <taxon>Bacillota</taxon>
        <taxon>Bacilli</taxon>
        <taxon>Bacillales</taxon>
        <taxon>Bacillaceae</taxon>
        <taxon>Bacillus</taxon>
    </lineage>
</organism>
<dbReference type="GO" id="GO:0005886">
    <property type="term" value="C:plasma membrane"/>
    <property type="evidence" value="ECO:0007669"/>
    <property type="project" value="TreeGrafter"/>
</dbReference>
<feature type="transmembrane region" description="Helical" evidence="1">
    <location>
        <begin position="12"/>
        <end position="28"/>
    </location>
</feature>
<dbReference type="EMBL" id="JACHGK010000017">
    <property type="protein sequence ID" value="MBB6447092.1"/>
    <property type="molecule type" value="Genomic_DNA"/>
</dbReference>
<dbReference type="GO" id="GO:0000270">
    <property type="term" value="P:peptidoglycan metabolic process"/>
    <property type="evidence" value="ECO:0007669"/>
    <property type="project" value="TreeGrafter"/>
</dbReference>
<proteinExistence type="predicted"/>
<dbReference type="PANTHER" id="PTHR30336">
    <property type="entry name" value="INNER MEMBRANE PROTEIN, PROBABLE PERMEASE"/>
    <property type="match status" value="1"/>
</dbReference>
<protein>
    <submittedName>
        <fullName evidence="3">Uncharacterized SAM-binding protein YcdF (DUF218 family)</fullName>
    </submittedName>
</protein>
<sequence>MEKNNQSKKQNLIYLILILIMILLLILFGKSFGVLFIIANLLAVTVIMYIKKTGNQKLKAVGRIITIAYSLFLLSFIMVEAFVISEMRGSNEAAPYHIDVVIILGAGLHGEKPSRSLETRLIAGTRYLKENQEIPVVVSGGQGAGETISEAEAMGRYLKKNGIAEDRIHYENQSTSTYENLKFSKQLLEELGVKEPTVLIVTNDFHIARTKIIAKEVGLKSSYLHAKSPPFVKINYLIREYFAFLKTWLLQEI</sequence>
<dbReference type="InterPro" id="IPR003848">
    <property type="entry name" value="DUF218"/>
</dbReference>
<dbReference type="GO" id="GO:0043164">
    <property type="term" value="P:Gram-negative-bacterium-type cell wall biogenesis"/>
    <property type="evidence" value="ECO:0007669"/>
    <property type="project" value="TreeGrafter"/>
</dbReference>
<dbReference type="RefSeq" id="WP_184528724.1">
    <property type="nucleotide sequence ID" value="NZ_JACHGK010000017.1"/>
</dbReference>
<keyword evidence="1" id="KW-0812">Transmembrane</keyword>
<dbReference type="CDD" id="cd06259">
    <property type="entry name" value="YdcF-like"/>
    <property type="match status" value="1"/>
</dbReference>
<keyword evidence="1" id="KW-1133">Transmembrane helix</keyword>
<dbReference type="InterPro" id="IPR014729">
    <property type="entry name" value="Rossmann-like_a/b/a_fold"/>
</dbReference>
<name>A0A7X0HW98_9BACI</name>
<dbReference type="Pfam" id="PF02698">
    <property type="entry name" value="DUF218"/>
    <property type="match status" value="1"/>
</dbReference>
<gene>
    <name evidence="3" type="ORF">HNR53_003771</name>
</gene>
<feature type="domain" description="DUF218" evidence="2">
    <location>
        <begin position="99"/>
        <end position="242"/>
    </location>
</feature>
<dbReference type="PANTHER" id="PTHR30336:SF4">
    <property type="entry name" value="ENVELOPE BIOGENESIS FACTOR ELYC"/>
    <property type="match status" value="1"/>
</dbReference>
<accession>A0A7X0HW98</accession>
<dbReference type="AlphaFoldDB" id="A0A7X0HW98"/>
<evidence type="ECO:0000256" key="1">
    <source>
        <dbReference type="SAM" id="Phobius"/>
    </source>
</evidence>
<evidence type="ECO:0000313" key="4">
    <source>
        <dbReference type="Proteomes" id="UP000531594"/>
    </source>
</evidence>